<evidence type="ECO:0000313" key="3">
    <source>
        <dbReference type="EMBL" id="QHX42886.1"/>
    </source>
</evidence>
<evidence type="ECO:0000256" key="1">
    <source>
        <dbReference type="SAM" id="Coils"/>
    </source>
</evidence>
<evidence type="ECO:0008006" key="5">
    <source>
        <dbReference type="Google" id="ProtNLM"/>
    </source>
</evidence>
<dbReference type="EMBL" id="CP048020">
    <property type="protein sequence ID" value="QHX42886.1"/>
    <property type="molecule type" value="Genomic_DNA"/>
</dbReference>
<sequence length="124" mass="13557">MNEKNVFIVCSICFLLLALSGCCTRAAVYGNGDGAYQVREHIGELEDKQTESAITGEQLNGTLEGAREQSEELNREIADGRKYSEHLTQSITDGASELESLAAILQHIRKRGVRNNSETAGNNQ</sequence>
<evidence type="ECO:0000256" key="2">
    <source>
        <dbReference type="SAM" id="SignalP"/>
    </source>
</evidence>
<reference evidence="3 4" key="1">
    <citation type="submission" date="2020-01" db="EMBL/GenBank/DDBJ databases">
        <title>Complete genome sequence of a human oral phylogroup 1 Treponema sp. strain ATCC 700766, originally isolated from periodontitis dental plaque.</title>
        <authorList>
            <person name="Chan Y."/>
            <person name="Huo Y.-B."/>
            <person name="Yu X.-L."/>
            <person name="Zeng H."/>
            <person name="Leung W.-K."/>
            <person name="Watt R.M."/>
        </authorList>
    </citation>
    <scope>NUCLEOTIDE SEQUENCE [LARGE SCALE GENOMIC DNA]</scope>
    <source>
        <strain evidence="3 4">OMZ 804</strain>
    </source>
</reference>
<dbReference type="KEGG" id="trz:GWP43_04825"/>
<protein>
    <recommendedName>
        <fullName evidence="5">Lipoprotein</fullName>
    </recommendedName>
</protein>
<feature type="coiled-coil region" evidence="1">
    <location>
        <begin position="56"/>
        <end position="83"/>
    </location>
</feature>
<dbReference type="PROSITE" id="PS51257">
    <property type="entry name" value="PROKAR_LIPOPROTEIN"/>
    <property type="match status" value="1"/>
</dbReference>
<proteinExistence type="predicted"/>
<evidence type="ECO:0000313" key="4">
    <source>
        <dbReference type="Proteomes" id="UP000464374"/>
    </source>
</evidence>
<organism evidence="3 4">
    <name type="scientific">Treponema vincentii</name>
    <dbReference type="NCBI Taxonomy" id="69710"/>
    <lineage>
        <taxon>Bacteria</taxon>
        <taxon>Pseudomonadati</taxon>
        <taxon>Spirochaetota</taxon>
        <taxon>Spirochaetia</taxon>
        <taxon>Spirochaetales</taxon>
        <taxon>Treponemataceae</taxon>
        <taxon>Treponema</taxon>
    </lineage>
</organism>
<keyword evidence="2" id="KW-0732">Signal</keyword>
<name>A0A6P1XZ78_9SPIR</name>
<dbReference type="RefSeq" id="WP_162663135.1">
    <property type="nucleotide sequence ID" value="NZ_CP048020.1"/>
</dbReference>
<dbReference type="Proteomes" id="UP000464374">
    <property type="component" value="Chromosome"/>
</dbReference>
<gene>
    <name evidence="3" type="ORF">GWP43_04825</name>
</gene>
<feature type="signal peptide" evidence="2">
    <location>
        <begin position="1"/>
        <end position="26"/>
    </location>
</feature>
<dbReference type="AlphaFoldDB" id="A0A6P1XZ78"/>
<keyword evidence="1" id="KW-0175">Coiled coil</keyword>
<feature type="chain" id="PRO_5027044065" description="Lipoprotein" evidence="2">
    <location>
        <begin position="27"/>
        <end position="124"/>
    </location>
</feature>
<accession>A0A6P1XZ78</accession>